<evidence type="ECO:0000256" key="4">
    <source>
        <dbReference type="ARBA" id="ARBA00022840"/>
    </source>
</evidence>
<dbReference type="Proteomes" id="UP000681722">
    <property type="component" value="Unassembled WGS sequence"/>
</dbReference>
<dbReference type="PANTHER" id="PTHR24031">
    <property type="entry name" value="RNA HELICASE"/>
    <property type="match status" value="1"/>
</dbReference>
<name>A0A814HDQ7_9BILA</name>
<feature type="compositionally biased region" description="Basic and acidic residues" evidence="8">
    <location>
        <begin position="689"/>
        <end position="706"/>
    </location>
</feature>
<feature type="domain" description="Helicase C-terminal" evidence="10">
    <location>
        <begin position="295"/>
        <end position="460"/>
    </location>
</feature>
<dbReference type="SUPFAM" id="SSF52540">
    <property type="entry name" value="P-loop containing nucleoside triphosphate hydrolases"/>
    <property type="match status" value="1"/>
</dbReference>
<comment type="similarity">
    <text evidence="7">Belongs to the DEAD box helicase family.</text>
</comment>
<dbReference type="InterPro" id="IPR001650">
    <property type="entry name" value="Helicase_C-like"/>
</dbReference>
<dbReference type="AlphaFoldDB" id="A0A814HDQ7"/>
<keyword evidence="5 7" id="KW-0694">RNA-binding</keyword>
<evidence type="ECO:0000313" key="13">
    <source>
        <dbReference type="EMBL" id="CAF3780567.1"/>
    </source>
</evidence>
<reference evidence="12" key="1">
    <citation type="submission" date="2021-02" db="EMBL/GenBank/DDBJ databases">
        <authorList>
            <person name="Nowell W R."/>
        </authorList>
    </citation>
    <scope>NUCLEOTIDE SEQUENCE</scope>
</reference>
<dbReference type="SMART" id="SM00490">
    <property type="entry name" value="HELICc"/>
    <property type="match status" value="1"/>
</dbReference>
<evidence type="ECO:0000256" key="5">
    <source>
        <dbReference type="ARBA" id="ARBA00022884"/>
    </source>
</evidence>
<comment type="domain">
    <text evidence="7">The Q motif is unique to and characteristic of the DEAD box family of RNA helicases and controls ATP binding and hydrolysis.</text>
</comment>
<dbReference type="Proteomes" id="UP000663829">
    <property type="component" value="Unassembled WGS sequence"/>
</dbReference>
<dbReference type="CDD" id="cd17941">
    <property type="entry name" value="DEADc_DDX10"/>
    <property type="match status" value="1"/>
</dbReference>
<dbReference type="PROSITE" id="PS00039">
    <property type="entry name" value="DEAD_ATP_HELICASE"/>
    <property type="match status" value="1"/>
</dbReference>
<comment type="caution">
    <text evidence="12">The sequence shown here is derived from an EMBL/GenBank/DDBJ whole genome shotgun (WGS) entry which is preliminary data.</text>
</comment>
<evidence type="ECO:0000259" key="10">
    <source>
        <dbReference type="PROSITE" id="PS51194"/>
    </source>
</evidence>
<evidence type="ECO:0000259" key="9">
    <source>
        <dbReference type="PROSITE" id="PS51192"/>
    </source>
</evidence>
<dbReference type="EC" id="3.6.4.13" evidence="7"/>
<evidence type="ECO:0000259" key="11">
    <source>
        <dbReference type="PROSITE" id="PS51195"/>
    </source>
</evidence>
<dbReference type="PROSITE" id="PS51195">
    <property type="entry name" value="Q_MOTIF"/>
    <property type="match status" value="1"/>
</dbReference>
<dbReference type="Pfam" id="PF13959">
    <property type="entry name" value="CTE_SPB4"/>
    <property type="match status" value="1"/>
</dbReference>
<feature type="region of interest" description="Disordered" evidence="8">
    <location>
        <begin position="680"/>
        <end position="739"/>
    </location>
</feature>
<sequence length="816" mass="93665">MAYNPKVNGSFRKQQQYHEDKPKIKNFTPRVPQWQKIDEEISELTAKYNKIDPSSIESFTDFPLSRKTLNGLKNCGYSAPTDIQREAIGVSLQGRDVLGAAKTGSGKTLAFLIPILECLYRSKWTLNDGLGVLIISPTRELAYQTFEILKKIGQYHDFSAGLIIGGKDLRDERDRISRTNIIVCTPGRLLQHLDETSNFNCDNLKMFGRINESTQSITDFTFYIVVSVLDEADRILDMGFADTMKSIIENLPSERQTLLFSATQTRSVRDLALLSLTKPVYVSVHENSLTSTPATLTQSYIVCEISQKISIIWSFIKNHLKSKMLIFLQSCKQVKYLNDVVCKLRPGLPVLALYGSLNQLKRMSVYDTFCRKQYACLFATDIAARGLDFPAVDWVIQYDCPPDANTYIHRVGRTARFEKGGEALLLLTEREERGMIKQLEDKKVPLNKIEVNPNYIHDLTPKLQALCAQYQELKEEAKRAFTSYLRSLVLMGNRRVFDVHSLNTDQLALSLGLVTTPKVRFLKKRLAQQEKKQEKLTTSQDNDHPMPVNQRRTAAEQISLIEFNADEGNDELFTIKRTEKYDDTPHINSAQLDKSNDIVARPKRDRLSKVKLAKKLKKKNLLINSRVQYDDDGNPINQSVNESNMELERGQSDDEIYNVEKAKERLRKIDEMDKELYREHVKQKHQVRRIKEKEVKRQKQQRDKQNESSSATDEEDTHDTINIEETSLENNKYEQEESNISDDIGFQPKKVEIDNDDGAERVVTKTKLKRKHNELLSIDTPKSLANKRTKKSLRKVGNDSTTINDDEQLALYFLSK</sequence>
<gene>
    <name evidence="12" type="ORF">GPM918_LOCUS14186</name>
    <name evidence="13" type="ORF">SRO942_LOCUS14182</name>
</gene>
<feature type="short sequence motif" description="Q motif" evidence="6">
    <location>
        <begin position="57"/>
        <end position="85"/>
    </location>
</feature>
<keyword evidence="2 7" id="KW-0378">Hydrolase</keyword>
<evidence type="ECO:0000256" key="1">
    <source>
        <dbReference type="ARBA" id="ARBA00022741"/>
    </source>
</evidence>
<dbReference type="GO" id="GO:0003723">
    <property type="term" value="F:RNA binding"/>
    <property type="evidence" value="ECO:0007669"/>
    <property type="project" value="UniProtKB-UniRule"/>
</dbReference>
<accession>A0A814HDQ7</accession>
<evidence type="ECO:0000313" key="12">
    <source>
        <dbReference type="EMBL" id="CAF1009448.1"/>
    </source>
</evidence>
<keyword evidence="14" id="KW-1185">Reference proteome</keyword>
<dbReference type="InterPro" id="IPR000629">
    <property type="entry name" value="RNA-helicase_DEAD-box_CS"/>
</dbReference>
<feature type="region of interest" description="Disordered" evidence="8">
    <location>
        <begin position="1"/>
        <end position="25"/>
    </location>
</feature>
<dbReference type="OrthoDB" id="10259640at2759"/>
<dbReference type="GO" id="GO:0005524">
    <property type="term" value="F:ATP binding"/>
    <property type="evidence" value="ECO:0007669"/>
    <property type="project" value="UniProtKB-UniRule"/>
</dbReference>
<feature type="domain" description="DEAD-box RNA helicase Q" evidence="11">
    <location>
        <begin position="57"/>
        <end position="85"/>
    </location>
</feature>
<evidence type="ECO:0000313" key="14">
    <source>
        <dbReference type="Proteomes" id="UP000663829"/>
    </source>
</evidence>
<protein>
    <recommendedName>
        <fullName evidence="7">ATP-dependent RNA helicase</fullName>
        <ecNumber evidence="7">3.6.4.13</ecNumber>
    </recommendedName>
</protein>
<dbReference type="Pfam" id="PF00271">
    <property type="entry name" value="Helicase_C"/>
    <property type="match status" value="1"/>
</dbReference>
<evidence type="ECO:0000256" key="8">
    <source>
        <dbReference type="SAM" id="MobiDB-lite"/>
    </source>
</evidence>
<dbReference type="EMBL" id="CAJOBC010003378">
    <property type="protein sequence ID" value="CAF3780567.1"/>
    <property type="molecule type" value="Genomic_DNA"/>
</dbReference>
<keyword evidence="1 7" id="KW-0547">Nucleotide-binding</keyword>
<dbReference type="EMBL" id="CAJNOQ010003379">
    <property type="protein sequence ID" value="CAF1009448.1"/>
    <property type="molecule type" value="Genomic_DNA"/>
</dbReference>
<organism evidence="12 14">
    <name type="scientific">Didymodactylos carnosus</name>
    <dbReference type="NCBI Taxonomy" id="1234261"/>
    <lineage>
        <taxon>Eukaryota</taxon>
        <taxon>Metazoa</taxon>
        <taxon>Spiralia</taxon>
        <taxon>Gnathifera</taxon>
        <taxon>Rotifera</taxon>
        <taxon>Eurotatoria</taxon>
        <taxon>Bdelloidea</taxon>
        <taxon>Philodinida</taxon>
        <taxon>Philodinidae</taxon>
        <taxon>Didymodactylos</taxon>
    </lineage>
</organism>
<comment type="catalytic activity">
    <reaction evidence="7">
        <text>ATP + H2O = ADP + phosphate + H(+)</text>
        <dbReference type="Rhea" id="RHEA:13065"/>
        <dbReference type="ChEBI" id="CHEBI:15377"/>
        <dbReference type="ChEBI" id="CHEBI:15378"/>
        <dbReference type="ChEBI" id="CHEBI:30616"/>
        <dbReference type="ChEBI" id="CHEBI:43474"/>
        <dbReference type="ChEBI" id="CHEBI:456216"/>
        <dbReference type="EC" id="3.6.4.13"/>
    </reaction>
</comment>
<evidence type="ECO:0000256" key="3">
    <source>
        <dbReference type="ARBA" id="ARBA00022806"/>
    </source>
</evidence>
<dbReference type="InterPro" id="IPR014014">
    <property type="entry name" value="RNA_helicase_DEAD_Q_motif"/>
</dbReference>
<evidence type="ECO:0000256" key="6">
    <source>
        <dbReference type="PROSITE-ProRule" id="PRU00552"/>
    </source>
</evidence>
<dbReference type="SMART" id="SM01178">
    <property type="entry name" value="DUF4217"/>
    <property type="match status" value="1"/>
</dbReference>
<dbReference type="InterPro" id="IPR025313">
    <property type="entry name" value="SPB4-like_CTE"/>
</dbReference>
<comment type="function">
    <text evidence="7">RNA helicase.</text>
</comment>
<dbReference type="InterPro" id="IPR011545">
    <property type="entry name" value="DEAD/DEAH_box_helicase_dom"/>
</dbReference>
<dbReference type="SMART" id="SM00487">
    <property type="entry name" value="DEXDc"/>
    <property type="match status" value="1"/>
</dbReference>
<dbReference type="CDD" id="cd18787">
    <property type="entry name" value="SF2_C_DEAD"/>
    <property type="match status" value="1"/>
</dbReference>
<proteinExistence type="inferred from homology"/>
<evidence type="ECO:0000256" key="2">
    <source>
        <dbReference type="ARBA" id="ARBA00022801"/>
    </source>
</evidence>
<dbReference type="InterPro" id="IPR027417">
    <property type="entry name" value="P-loop_NTPase"/>
</dbReference>
<dbReference type="PROSITE" id="PS51194">
    <property type="entry name" value="HELICASE_CTER"/>
    <property type="match status" value="1"/>
</dbReference>
<keyword evidence="3 7" id="KW-0347">Helicase</keyword>
<feature type="domain" description="Helicase ATP-binding" evidence="9">
    <location>
        <begin position="88"/>
        <end position="282"/>
    </location>
</feature>
<dbReference type="GO" id="GO:0016787">
    <property type="term" value="F:hydrolase activity"/>
    <property type="evidence" value="ECO:0007669"/>
    <property type="project" value="UniProtKB-KW"/>
</dbReference>
<dbReference type="GO" id="GO:0003724">
    <property type="term" value="F:RNA helicase activity"/>
    <property type="evidence" value="ECO:0007669"/>
    <property type="project" value="UniProtKB-EC"/>
</dbReference>
<keyword evidence="4 7" id="KW-0067">ATP-binding</keyword>
<evidence type="ECO:0000256" key="7">
    <source>
        <dbReference type="RuleBase" id="RU365068"/>
    </source>
</evidence>
<dbReference type="InterPro" id="IPR014001">
    <property type="entry name" value="Helicase_ATP-bd"/>
</dbReference>
<dbReference type="PROSITE" id="PS51192">
    <property type="entry name" value="HELICASE_ATP_BIND_1"/>
    <property type="match status" value="1"/>
</dbReference>
<dbReference type="Pfam" id="PF00270">
    <property type="entry name" value="DEAD"/>
    <property type="match status" value="1"/>
</dbReference>
<dbReference type="Gene3D" id="3.40.50.300">
    <property type="entry name" value="P-loop containing nucleotide triphosphate hydrolases"/>
    <property type="match status" value="2"/>
</dbReference>